<proteinExistence type="predicted"/>
<comment type="caution">
    <text evidence="2">The sequence shown here is derived from an EMBL/GenBank/DDBJ whole genome shotgun (WGS) entry which is preliminary data.</text>
</comment>
<dbReference type="EMBL" id="MUHG01000020">
    <property type="protein sequence ID" value="OXB18927.1"/>
    <property type="molecule type" value="Genomic_DNA"/>
</dbReference>
<evidence type="ECO:0000313" key="3">
    <source>
        <dbReference type="Proteomes" id="UP000198319"/>
    </source>
</evidence>
<reference evidence="2 3" key="1">
    <citation type="submission" date="2016-11" db="EMBL/GenBank/DDBJ databases">
        <title>Whole genomes of Flavobacteriaceae.</title>
        <authorList>
            <person name="Stine C."/>
            <person name="Li C."/>
            <person name="Tadesse D."/>
        </authorList>
    </citation>
    <scope>NUCLEOTIDE SEQUENCE [LARGE SCALE GENOMIC DNA]</scope>
    <source>
        <strain evidence="2 3">ATCC BAA-2541</strain>
    </source>
</reference>
<gene>
    <name evidence="2" type="ORF">B0A71_13845</name>
</gene>
<evidence type="ECO:0000256" key="1">
    <source>
        <dbReference type="SAM" id="MobiDB-lite"/>
    </source>
</evidence>
<dbReference type="Proteomes" id="UP000198319">
    <property type="component" value="Unassembled WGS sequence"/>
</dbReference>
<organism evidence="2 3">
    <name type="scientific">Flavobacterium tructae</name>
    <dbReference type="NCBI Taxonomy" id="1114873"/>
    <lineage>
        <taxon>Bacteria</taxon>
        <taxon>Pseudomonadati</taxon>
        <taxon>Bacteroidota</taxon>
        <taxon>Flavobacteriia</taxon>
        <taxon>Flavobacteriales</taxon>
        <taxon>Flavobacteriaceae</taxon>
        <taxon>Flavobacterium</taxon>
    </lineage>
</organism>
<accession>A0ABX4D5I4</accession>
<evidence type="ECO:0000313" key="2">
    <source>
        <dbReference type="EMBL" id="OXB18927.1"/>
    </source>
</evidence>
<sequence length="62" mass="7545">MFKSRAAIFWIAKITFIPDPRYSDSEKRYATQHNIKQDVSSTHRQPYPQEHEINLPRHRMKF</sequence>
<name>A0ABX4D5I4_9FLAO</name>
<feature type="region of interest" description="Disordered" evidence="1">
    <location>
        <begin position="36"/>
        <end position="62"/>
    </location>
</feature>
<protein>
    <submittedName>
        <fullName evidence="2">Uncharacterized protein</fullName>
    </submittedName>
</protein>
<keyword evidence="3" id="KW-1185">Reference proteome</keyword>